<proteinExistence type="predicted"/>
<evidence type="ECO:0008006" key="2">
    <source>
        <dbReference type="Google" id="ProtNLM"/>
    </source>
</evidence>
<evidence type="ECO:0000313" key="1">
    <source>
        <dbReference type="EMBL" id="GAI17374.1"/>
    </source>
</evidence>
<organism evidence="1">
    <name type="scientific">marine sediment metagenome</name>
    <dbReference type="NCBI Taxonomy" id="412755"/>
    <lineage>
        <taxon>unclassified sequences</taxon>
        <taxon>metagenomes</taxon>
        <taxon>ecological metagenomes</taxon>
    </lineage>
</organism>
<protein>
    <recommendedName>
        <fullName evidence="2">PIN domain-containing protein</fullName>
    </recommendedName>
</protein>
<gene>
    <name evidence="1" type="ORF">S06H3_11658</name>
</gene>
<accession>X1NFC2</accession>
<name>X1NFC2_9ZZZZ</name>
<dbReference type="AlphaFoldDB" id="X1NFC2"/>
<reference evidence="1" key="1">
    <citation type="journal article" date="2014" name="Front. Microbiol.">
        <title>High frequency of phylogenetically diverse reductive dehalogenase-homologous genes in deep subseafloor sedimentary metagenomes.</title>
        <authorList>
            <person name="Kawai M."/>
            <person name="Futagami T."/>
            <person name="Toyoda A."/>
            <person name="Takaki Y."/>
            <person name="Nishi S."/>
            <person name="Hori S."/>
            <person name="Arai W."/>
            <person name="Tsubouchi T."/>
            <person name="Morono Y."/>
            <person name="Uchiyama I."/>
            <person name="Ito T."/>
            <person name="Fujiyama A."/>
            <person name="Inagaki F."/>
            <person name="Takami H."/>
        </authorList>
    </citation>
    <scope>NUCLEOTIDE SEQUENCE</scope>
    <source>
        <strain evidence="1">Expedition CK06-06</strain>
    </source>
</reference>
<dbReference type="EMBL" id="BARV01005745">
    <property type="protein sequence ID" value="GAI17374.1"/>
    <property type="molecule type" value="Genomic_DNA"/>
</dbReference>
<sequence length="203" mass="23656">MRLYFDTCIVNDIFVLLQTQGGDRLHPRDVKRPLEQWVLEYIALYYLLDLDDQWELEFGSSPIMQEELKRTSIRSILAREKKNTMLQICDLFAQKTLFHELLPVPEHLFKKVSKVIPHRKDVEHVCQAVVGGWDYFVTTDFDSILAHAEHLKPFGIIAISPRAFVEDNFMTLEQLVRTLHGSWTSVGDIEKSWINEIKASVEI</sequence>
<comment type="caution">
    <text evidence="1">The sequence shown here is derived from an EMBL/GenBank/DDBJ whole genome shotgun (WGS) entry which is preliminary data.</text>
</comment>